<keyword evidence="8" id="KW-0067">ATP-binding</keyword>
<keyword evidence="4" id="KW-0963">Cytoplasm</keyword>
<dbReference type="PANTHER" id="PTHR33540">
    <property type="entry name" value="TRNA THREONYLCARBAMOYLADENOSINE BIOSYNTHESIS PROTEIN TSAE"/>
    <property type="match status" value="1"/>
</dbReference>
<dbReference type="InterPro" id="IPR027417">
    <property type="entry name" value="P-loop_NTPase"/>
</dbReference>
<evidence type="ECO:0000313" key="12">
    <source>
        <dbReference type="Proteomes" id="UP001466331"/>
    </source>
</evidence>
<dbReference type="PANTHER" id="PTHR33540:SF2">
    <property type="entry name" value="TRNA THREONYLCARBAMOYLADENOSINE BIOSYNTHESIS PROTEIN TSAE"/>
    <property type="match status" value="1"/>
</dbReference>
<reference evidence="11 12" key="1">
    <citation type="submission" date="2024-03" db="EMBL/GenBank/DDBJ databases">
        <title>Ignisphaera cupida sp. nov., a hyperthermophilic hydrolytic archaeon from a hot spring of Kamchatka, and proposal of Ignisphaeraceae fam. nov.</title>
        <authorList>
            <person name="Podosokorskaya O.A."/>
            <person name="Elcheninov A.G."/>
            <person name="Maltseva A.I."/>
            <person name="Zayulina K.S."/>
            <person name="Novikov A."/>
            <person name="Merkel A.Y."/>
        </authorList>
    </citation>
    <scope>NUCLEOTIDE SEQUENCE [LARGE SCALE GENOMIC DNA]</scope>
    <source>
        <strain evidence="11 12">38H-sp</strain>
    </source>
</reference>
<evidence type="ECO:0000256" key="3">
    <source>
        <dbReference type="ARBA" id="ARBA00019010"/>
    </source>
</evidence>
<protein>
    <recommendedName>
        <fullName evidence="3">tRNA threonylcarbamoyladenosine biosynthesis protein TsaE</fullName>
    </recommendedName>
    <alternativeName>
        <fullName evidence="10">t(6)A37 threonylcarbamoyladenosine biosynthesis protein TsaE</fullName>
    </alternativeName>
</protein>
<dbReference type="Gene3D" id="3.40.50.300">
    <property type="entry name" value="P-loop containing nucleotide triphosphate hydrolases"/>
    <property type="match status" value="1"/>
</dbReference>
<dbReference type="InterPro" id="IPR003442">
    <property type="entry name" value="T6A_TsaE"/>
</dbReference>
<dbReference type="EMBL" id="JBCHKQ010000004">
    <property type="protein sequence ID" value="MEM5948563.1"/>
    <property type="molecule type" value="Genomic_DNA"/>
</dbReference>
<keyword evidence="6" id="KW-0479">Metal-binding</keyword>
<comment type="caution">
    <text evidence="11">The sequence shown here is derived from an EMBL/GenBank/DDBJ whole genome shotgun (WGS) entry which is preliminary data.</text>
</comment>
<dbReference type="Proteomes" id="UP001466331">
    <property type="component" value="Unassembled WGS sequence"/>
</dbReference>
<keyword evidence="9" id="KW-0460">Magnesium</keyword>
<evidence type="ECO:0000256" key="9">
    <source>
        <dbReference type="ARBA" id="ARBA00022842"/>
    </source>
</evidence>
<evidence type="ECO:0000256" key="1">
    <source>
        <dbReference type="ARBA" id="ARBA00004496"/>
    </source>
</evidence>
<evidence type="ECO:0000256" key="5">
    <source>
        <dbReference type="ARBA" id="ARBA00022694"/>
    </source>
</evidence>
<keyword evidence="12" id="KW-1185">Reference proteome</keyword>
<comment type="similarity">
    <text evidence="2">Belongs to the TsaE family.</text>
</comment>
<dbReference type="RefSeq" id="WP_420070147.1">
    <property type="nucleotide sequence ID" value="NZ_JBCHKQ010000004.1"/>
</dbReference>
<dbReference type="Pfam" id="PF02367">
    <property type="entry name" value="TsaE"/>
    <property type="match status" value="1"/>
</dbReference>
<evidence type="ECO:0000256" key="4">
    <source>
        <dbReference type="ARBA" id="ARBA00022490"/>
    </source>
</evidence>
<name>A0ABU9UD16_9SPIR</name>
<evidence type="ECO:0000313" key="11">
    <source>
        <dbReference type="EMBL" id="MEM5948563.1"/>
    </source>
</evidence>
<dbReference type="SUPFAM" id="SSF52540">
    <property type="entry name" value="P-loop containing nucleoside triphosphate hydrolases"/>
    <property type="match status" value="1"/>
</dbReference>
<evidence type="ECO:0000256" key="10">
    <source>
        <dbReference type="ARBA" id="ARBA00032441"/>
    </source>
</evidence>
<evidence type="ECO:0000256" key="8">
    <source>
        <dbReference type="ARBA" id="ARBA00022840"/>
    </source>
</evidence>
<gene>
    <name evidence="11" type="primary">tsaE</name>
    <name evidence="11" type="ORF">WKV44_08395</name>
</gene>
<dbReference type="NCBIfam" id="TIGR00150">
    <property type="entry name" value="T6A_YjeE"/>
    <property type="match status" value="1"/>
</dbReference>
<comment type="subcellular location">
    <subcellularLocation>
        <location evidence="1">Cytoplasm</location>
    </subcellularLocation>
</comment>
<evidence type="ECO:0000256" key="2">
    <source>
        <dbReference type="ARBA" id="ARBA00007599"/>
    </source>
</evidence>
<accession>A0ABU9UD16</accession>
<keyword evidence="5" id="KW-0819">tRNA processing</keyword>
<evidence type="ECO:0000256" key="7">
    <source>
        <dbReference type="ARBA" id="ARBA00022741"/>
    </source>
</evidence>
<organism evidence="11 12">
    <name type="scientific">Rarispira pelagica</name>
    <dbReference type="NCBI Taxonomy" id="3141764"/>
    <lineage>
        <taxon>Bacteria</taxon>
        <taxon>Pseudomonadati</taxon>
        <taxon>Spirochaetota</taxon>
        <taxon>Spirochaetia</taxon>
        <taxon>Winmispirales</taxon>
        <taxon>Winmispiraceae</taxon>
        <taxon>Rarispira</taxon>
    </lineage>
</organism>
<proteinExistence type="inferred from homology"/>
<sequence length="142" mass="15912">MSSSPEESITIARNIAKYITPPRVIAYRGGLGAGKTTFTRGLLSGWGASDIIQSPTFTIIKEYFVGFPVYHIDAYRLSSAEELEFIGIEDIFYGDGIAIIEWSEKVEDILPDDRIDIFFNIPDDFKREIIIEGLVIDENLGD</sequence>
<evidence type="ECO:0000256" key="6">
    <source>
        <dbReference type="ARBA" id="ARBA00022723"/>
    </source>
</evidence>
<keyword evidence="7" id="KW-0547">Nucleotide-binding</keyword>